<dbReference type="GO" id="GO:0006396">
    <property type="term" value="P:RNA processing"/>
    <property type="evidence" value="ECO:0007669"/>
    <property type="project" value="InterPro"/>
</dbReference>
<dbReference type="Pfam" id="PF22435">
    <property type="entry name" value="MRM3-like_sub_bind"/>
    <property type="match status" value="1"/>
</dbReference>
<dbReference type="PANTHER" id="PTHR43191:SF2">
    <property type="entry name" value="RRNA METHYLTRANSFERASE 3, MITOCHONDRIAL"/>
    <property type="match status" value="1"/>
</dbReference>
<dbReference type="Proteomes" id="UP000055060">
    <property type="component" value="Unassembled WGS sequence"/>
</dbReference>
<evidence type="ECO:0000313" key="6">
    <source>
        <dbReference type="Proteomes" id="UP000055060"/>
    </source>
</evidence>
<dbReference type="InterPro" id="IPR053888">
    <property type="entry name" value="MRM3-like_sub_bind"/>
</dbReference>
<dbReference type="PANTHER" id="PTHR43191">
    <property type="entry name" value="RRNA METHYLTRANSFERASE 3"/>
    <property type="match status" value="1"/>
</dbReference>
<dbReference type="InterPro" id="IPR051259">
    <property type="entry name" value="rRNA_Methyltransferase"/>
</dbReference>
<reference evidence="5" key="1">
    <citation type="submission" date="2015-07" db="EMBL/GenBank/DDBJ databases">
        <title>Draft Genome Sequences of Anaerolinea thermolimosa IMO-1, Bellilinea caldifistulae GOMI-1, Leptolinea tardivitalis YMTK-2, Levilinea saccharolytica KIBI-1,Longilinea arvoryzae KOME-1, Previously Described as Members of the Anaerolineaceae (Chloroflexi).</title>
        <authorList>
            <person name="Sekiguchi Y."/>
            <person name="Ohashi A."/>
            <person name="Matsuura N."/>
            <person name="Tourlousse M.D."/>
        </authorList>
    </citation>
    <scope>NUCLEOTIDE SEQUENCE [LARGE SCALE GENOMIC DNA]</scope>
    <source>
        <strain evidence="5">KOME-1</strain>
    </source>
</reference>
<evidence type="ECO:0000256" key="1">
    <source>
        <dbReference type="ARBA" id="ARBA00007228"/>
    </source>
</evidence>
<dbReference type="STRING" id="360412.LARV_02302"/>
<dbReference type="InterPro" id="IPR001537">
    <property type="entry name" value="SpoU_MeTrfase"/>
</dbReference>
<evidence type="ECO:0000256" key="3">
    <source>
        <dbReference type="ARBA" id="ARBA00022679"/>
    </source>
</evidence>
<gene>
    <name evidence="5" type="ORF">LARV_02302</name>
</gene>
<accession>A0A0S7BJZ9</accession>
<dbReference type="SMART" id="SM00967">
    <property type="entry name" value="SpoU_sub_bind"/>
    <property type="match status" value="1"/>
</dbReference>
<dbReference type="Pfam" id="PF00588">
    <property type="entry name" value="SpoU_methylase"/>
    <property type="match status" value="1"/>
</dbReference>
<keyword evidence="2 5" id="KW-0489">Methyltransferase</keyword>
<name>A0A0S7BJZ9_9CHLR</name>
<dbReference type="EMBL" id="DF967972">
    <property type="protein sequence ID" value="GAP14530.1"/>
    <property type="molecule type" value="Genomic_DNA"/>
</dbReference>
<protein>
    <submittedName>
        <fullName evidence="5">rRNA methylase</fullName>
    </submittedName>
</protein>
<dbReference type="CDD" id="cd18095">
    <property type="entry name" value="SpoU-like_rRNA-MTase"/>
    <property type="match status" value="1"/>
</dbReference>
<dbReference type="InterPro" id="IPR029026">
    <property type="entry name" value="tRNA_m1G_MTases_N"/>
</dbReference>
<dbReference type="GO" id="GO:0003723">
    <property type="term" value="F:RNA binding"/>
    <property type="evidence" value="ECO:0007669"/>
    <property type="project" value="InterPro"/>
</dbReference>
<dbReference type="GO" id="GO:0008173">
    <property type="term" value="F:RNA methyltransferase activity"/>
    <property type="evidence" value="ECO:0007669"/>
    <property type="project" value="InterPro"/>
</dbReference>
<dbReference type="InterPro" id="IPR029028">
    <property type="entry name" value="Alpha/beta_knot_MTases"/>
</dbReference>
<evidence type="ECO:0000259" key="4">
    <source>
        <dbReference type="SMART" id="SM00967"/>
    </source>
</evidence>
<sequence length="265" mass="29166">MITSTANPRIKEIRKLRERKERQATGLFYIEGLRIVGEAVQQGARIETLISAPELLISDFGQKLVQNHLEKGGQVLEVSEQVFQSFSLKEGPQGIAAILTQKWTRLADVTAQPGDCWVVLDSVADPGNLGTILRTSDSTGCRGVILLDQSTDPYDPSCIRASMGALFSQKLVKASFDEFLQWKKSSGIGVVGTSDKAEQDYHTYEYPRNLAILMGSERQGLQPRHLELCDAVVRIPMVGISDSLNLAVATAVVLYEVFNQKQEVA</sequence>
<dbReference type="Gene3D" id="3.40.1280.10">
    <property type="match status" value="1"/>
</dbReference>
<keyword evidence="6" id="KW-1185">Reference proteome</keyword>
<dbReference type="SUPFAM" id="SSF55315">
    <property type="entry name" value="L30e-like"/>
    <property type="match status" value="1"/>
</dbReference>
<dbReference type="Gene3D" id="3.30.1330.30">
    <property type="match status" value="1"/>
</dbReference>
<dbReference type="GO" id="GO:0005737">
    <property type="term" value="C:cytoplasm"/>
    <property type="evidence" value="ECO:0007669"/>
    <property type="project" value="UniProtKB-ARBA"/>
</dbReference>
<dbReference type="OrthoDB" id="9794400at2"/>
<proteinExistence type="inferred from homology"/>
<dbReference type="InterPro" id="IPR013123">
    <property type="entry name" value="SpoU_subst-bd"/>
</dbReference>
<evidence type="ECO:0000313" key="5">
    <source>
        <dbReference type="EMBL" id="GAP14530.1"/>
    </source>
</evidence>
<keyword evidence="3" id="KW-0808">Transferase</keyword>
<dbReference type="RefSeq" id="WP_075073778.1">
    <property type="nucleotide sequence ID" value="NZ_DF967972.1"/>
</dbReference>
<feature type="domain" description="RNA 2-O ribose methyltransferase substrate binding" evidence="4">
    <location>
        <begin position="29"/>
        <end position="105"/>
    </location>
</feature>
<organism evidence="5">
    <name type="scientific">Longilinea arvoryzae</name>
    <dbReference type="NCBI Taxonomy" id="360412"/>
    <lineage>
        <taxon>Bacteria</taxon>
        <taxon>Bacillati</taxon>
        <taxon>Chloroflexota</taxon>
        <taxon>Anaerolineae</taxon>
        <taxon>Anaerolineales</taxon>
        <taxon>Anaerolineaceae</taxon>
        <taxon>Longilinea</taxon>
    </lineage>
</organism>
<dbReference type="GO" id="GO:0032259">
    <property type="term" value="P:methylation"/>
    <property type="evidence" value="ECO:0007669"/>
    <property type="project" value="UniProtKB-KW"/>
</dbReference>
<dbReference type="AlphaFoldDB" id="A0A0S7BJZ9"/>
<dbReference type="InterPro" id="IPR029064">
    <property type="entry name" value="Ribosomal_eL30-like_sf"/>
</dbReference>
<evidence type="ECO:0000256" key="2">
    <source>
        <dbReference type="ARBA" id="ARBA00022603"/>
    </source>
</evidence>
<comment type="similarity">
    <text evidence="1">Belongs to the class IV-like SAM-binding methyltransferase superfamily. RNA methyltransferase TrmH family.</text>
</comment>
<dbReference type="SUPFAM" id="SSF75217">
    <property type="entry name" value="alpha/beta knot"/>
    <property type="match status" value="1"/>
</dbReference>